<keyword evidence="7 10" id="KW-0472">Membrane</keyword>
<evidence type="ECO:0000256" key="1">
    <source>
        <dbReference type="ARBA" id="ARBA00004370"/>
    </source>
</evidence>
<dbReference type="EC" id="7.2.2.12" evidence="8"/>
<keyword evidence="10" id="KW-0067">ATP-binding</keyword>
<dbReference type="Proteomes" id="UP000214747">
    <property type="component" value="Unassembled WGS sequence"/>
</dbReference>
<dbReference type="InterPro" id="IPR012312">
    <property type="entry name" value="Hemerythrin-like"/>
</dbReference>
<feature type="transmembrane region" description="Helical" evidence="10">
    <location>
        <begin position="245"/>
        <end position="268"/>
    </location>
</feature>
<dbReference type="InterPro" id="IPR001757">
    <property type="entry name" value="P_typ_ATPase"/>
</dbReference>
<dbReference type="InterPro" id="IPR023214">
    <property type="entry name" value="HAD_sf"/>
</dbReference>
<dbReference type="Gene3D" id="3.40.50.1000">
    <property type="entry name" value="HAD superfamily/HAD-like"/>
    <property type="match status" value="1"/>
</dbReference>
<dbReference type="NCBIfam" id="TIGR01525">
    <property type="entry name" value="ATPase-IB_hvy"/>
    <property type="match status" value="1"/>
</dbReference>
<dbReference type="Pfam" id="PF01814">
    <property type="entry name" value="Hemerythrin"/>
    <property type="match status" value="1"/>
</dbReference>
<dbReference type="SUPFAM" id="SSF56784">
    <property type="entry name" value="HAD-like"/>
    <property type="match status" value="1"/>
</dbReference>
<accession>A0A225T002</accession>
<feature type="domain" description="Hemerythrin-like" evidence="12">
    <location>
        <begin position="615"/>
        <end position="750"/>
    </location>
</feature>
<comment type="subcellular location">
    <subcellularLocation>
        <location evidence="10">Cell membrane</location>
    </subcellularLocation>
    <subcellularLocation>
        <location evidence="1">Membrane</location>
    </subcellularLocation>
</comment>
<dbReference type="AlphaFoldDB" id="A0A225T002"/>
<dbReference type="InterPro" id="IPR008250">
    <property type="entry name" value="ATPase_P-typ_transduc_dom_A_sf"/>
</dbReference>
<dbReference type="PANTHER" id="PTHR48085:SF5">
    <property type="entry name" value="CADMIUM_ZINC-TRANSPORTING ATPASE HMA4-RELATED"/>
    <property type="match status" value="1"/>
</dbReference>
<evidence type="ECO:0000256" key="2">
    <source>
        <dbReference type="ARBA" id="ARBA00006024"/>
    </source>
</evidence>
<evidence type="ECO:0000256" key="10">
    <source>
        <dbReference type="RuleBase" id="RU362081"/>
    </source>
</evidence>
<dbReference type="Pfam" id="PF00122">
    <property type="entry name" value="E1-E2_ATPase"/>
    <property type="match status" value="1"/>
</dbReference>
<comment type="similarity">
    <text evidence="2 10">Belongs to the cation transport ATPase (P-type) (TC 3.A.3) family. Type IB subfamily.</text>
</comment>
<dbReference type="GO" id="GO:0015086">
    <property type="term" value="F:cadmium ion transmembrane transporter activity"/>
    <property type="evidence" value="ECO:0007669"/>
    <property type="project" value="TreeGrafter"/>
</dbReference>
<dbReference type="SUPFAM" id="SSF81653">
    <property type="entry name" value="Calcium ATPase, transduction domain A"/>
    <property type="match status" value="1"/>
</dbReference>
<evidence type="ECO:0000259" key="12">
    <source>
        <dbReference type="Pfam" id="PF01814"/>
    </source>
</evidence>
<keyword evidence="4 10" id="KW-0479">Metal-binding</keyword>
<protein>
    <recommendedName>
        <fullName evidence="8">P-type Zn(2+) transporter</fullName>
        <ecNumber evidence="8">7.2.2.12</ecNumber>
    </recommendedName>
</protein>
<gene>
    <name evidence="13" type="ORF">CEJ45_08640</name>
</gene>
<dbReference type="GO" id="GO:0016887">
    <property type="term" value="F:ATP hydrolysis activity"/>
    <property type="evidence" value="ECO:0007669"/>
    <property type="project" value="InterPro"/>
</dbReference>
<evidence type="ECO:0000313" key="14">
    <source>
        <dbReference type="Proteomes" id="UP000214747"/>
    </source>
</evidence>
<dbReference type="InterPro" id="IPR036412">
    <property type="entry name" value="HAD-like_sf"/>
</dbReference>
<dbReference type="InterPro" id="IPR027256">
    <property type="entry name" value="P-typ_ATPase_IB"/>
</dbReference>
<dbReference type="GO" id="GO:0005886">
    <property type="term" value="C:plasma membrane"/>
    <property type="evidence" value="ECO:0007669"/>
    <property type="project" value="UniProtKB-SubCell"/>
</dbReference>
<comment type="caution">
    <text evidence="10">Lacks conserved residue(s) required for the propagation of feature annotation.</text>
</comment>
<comment type="catalytic activity">
    <reaction evidence="9">
        <text>Zn(2+)(in) + ATP + H2O = Zn(2+)(out) + ADP + phosphate + H(+)</text>
        <dbReference type="Rhea" id="RHEA:20621"/>
        <dbReference type="ChEBI" id="CHEBI:15377"/>
        <dbReference type="ChEBI" id="CHEBI:15378"/>
        <dbReference type="ChEBI" id="CHEBI:29105"/>
        <dbReference type="ChEBI" id="CHEBI:30616"/>
        <dbReference type="ChEBI" id="CHEBI:43474"/>
        <dbReference type="ChEBI" id="CHEBI:456216"/>
        <dbReference type="EC" id="7.2.2.12"/>
    </reaction>
</comment>
<dbReference type="Gene3D" id="1.20.120.520">
    <property type="entry name" value="nmb1532 protein domain like"/>
    <property type="match status" value="1"/>
</dbReference>
<evidence type="ECO:0000256" key="3">
    <source>
        <dbReference type="ARBA" id="ARBA00022692"/>
    </source>
</evidence>
<feature type="domain" description="P-type ATPase A" evidence="11">
    <location>
        <begin position="106"/>
        <end position="203"/>
    </location>
</feature>
<dbReference type="GO" id="GO:0016463">
    <property type="term" value="F:P-type zinc transporter activity"/>
    <property type="evidence" value="ECO:0007669"/>
    <property type="project" value="UniProtKB-EC"/>
</dbReference>
<dbReference type="GO" id="GO:0005524">
    <property type="term" value="F:ATP binding"/>
    <property type="evidence" value="ECO:0007669"/>
    <property type="project" value="UniProtKB-UniRule"/>
</dbReference>
<dbReference type="Pfam" id="PF00702">
    <property type="entry name" value="Hydrolase"/>
    <property type="match status" value="1"/>
</dbReference>
<dbReference type="InterPro" id="IPR044492">
    <property type="entry name" value="P_typ_ATPase_HD_dom"/>
</dbReference>
<evidence type="ECO:0000256" key="4">
    <source>
        <dbReference type="ARBA" id="ARBA00022723"/>
    </source>
</evidence>
<evidence type="ECO:0000256" key="7">
    <source>
        <dbReference type="ARBA" id="ARBA00023136"/>
    </source>
</evidence>
<dbReference type="SUPFAM" id="SSF81665">
    <property type="entry name" value="Calcium ATPase, transmembrane domain M"/>
    <property type="match status" value="1"/>
</dbReference>
<dbReference type="PANTHER" id="PTHR48085">
    <property type="entry name" value="CADMIUM/ZINC-TRANSPORTING ATPASE HMA2-RELATED"/>
    <property type="match status" value="1"/>
</dbReference>
<dbReference type="Gene3D" id="3.40.1110.10">
    <property type="entry name" value="Calcium-transporting ATPase, cytoplasmic domain N"/>
    <property type="match status" value="1"/>
</dbReference>
<proteinExistence type="inferred from homology"/>
<keyword evidence="10" id="KW-1003">Cell membrane</keyword>
<organism evidence="13 14">
    <name type="scientific">Herbaspirillum aquaticum</name>
    <dbReference type="NCBI Taxonomy" id="568783"/>
    <lineage>
        <taxon>Bacteria</taxon>
        <taxon>Pseudomonadati</taxon>
        <taxon>Pseudomonadota</taxon>
        <taxon>Betaproteobacteria</taxon>
        <taxon>Burkholderiales</taxon>
        <taxon>Oxalobacteraceae</taxon>
        <taxon>Herbaspirillum</taxon>
    </lineage>
</organism>
<feature type="transmembrane region" description="Helical" evidence="10">
    <location>
        <begin position="555"/>
        <end position="575"/>
    </location>
</feature>
<keyword evidence="10" id="KW-0547">Nucleotide-binding</keyword>
<dbReference type="InterPro" id="IPR023299">
    <property type="entry name" value="ATPase_P-typ_cyto_dom_N"/>
</dbReference>
<keyword evidence="14" id="KW-1185">Reference proteome</keyword>
<evidence type="ECO:0000256" key="5">
    <source>
        <dbReference type="ARBA" id="ARBA00022967"/>
    </source>
</evidence>
<name>A0A225T002_9BURK</name>
<feature type="transmembrane region" description="Helical" evidence="10">
    <location>
        <begin position="220"/>
        <end position="239"/>
    </location>
</feature>
<reference evidence="13 14" key="1">
    <citation type="journal article" date="2010" name="Int. J. Syst. Evol. Microbiol.">
        <title>Reclassification of Herbaspirillum putei as a later heterotypic synonym of Herbaspirillum huttiense, with the description of H. huttiense subsp. huttiense subsp. nov. and H. huttiense subsp. putei subsp. nov., comb. nov., and description of Herbaspirillum aquaticum sp. nov.</title>
        <authorList>
            <person name="Dobritsa A.P."/>
            <person name="Reddy M.C."/>
            <person name="Samadpour M."/>
        </authorList>
    </citation>
    <scope>NUCLEOTIDE SEQUENCE [LARGE SCALE GENOMIC DNA]</scope>
    <source>
        <strain evidence="13 14">IEH 4430</strain>
    </source>
</reference>
<dbReference type="Gene3D" id="2.70.150.10">
    <property type="entry name" value="Calcium-transporting ATPase, cytoplasmic transduction domain A"/>
    <property type="match status" value="1"/>
</dbReference>
<dbReference type="GO" id="GO:0046872">
    <property type="term" value="F:metal ion binding"/>
    <property type="evidence" value="ECO:0007669"/>
    <property type="project" value="UniProtKB-KW"/>
</dbReference>
<dbReference type="PROSITE" id="PS00154">
    <property type="entry name" value="ATPASE_E1_E2"/>
    <property type="match status" value="1"/>
</dbReference>
<dbReference type="SFLD" id="SFLDF00027">
    <property type="entry name" value="p-type_atpase"/>
    <property type="match status" value="1"/>
</dbReference>
<dbReference type="EMBL" id="NJGV01000006">
    <property type="protein sequence ID" value="OWY35387.1"/>
    <property type="molecule type" value="Genomic_DNA"/>
</dbReference>
<evidence type="ECO:0000313" key="13">
    <source>
        <dbReference type="EMBL" id="OWY35387.1"/>
    </source>
</evidence>
<sequence length="754" mass="79462">MVVFCALALATGALLHAWHLPLIAMRVWQASAALVLLFVFSETALSLWQRQWGLDLMALLTLAGALVLQEELTAAVIALMFVTGRALESHAERRAQQEMSALLEKVPQHAHRHEDGRIVEVAVAAIRPGDRLLVRPGQTVPVDGIALSAALLDQATLTGESLPVNLASGAALCSGSINAGEAFDLLATSTAEQGTLGNIVRLVSAARQSRAPAVRLADRYALLFVPLALALAGLAWLISGDPQRALAVAVVATPCPLILAVPVALVCAMSRCAQQGVLIKHGGALEKLAQLHTLFVDKTGTLTSGKAHLVALHPAPGIGADELLRLAALLEQMSVHAIAQAVVSAALERGIDLALPEQVSESPGAGLSGRVQGRALRVGSRDHVLQGAALPAWAVPFSERIGYDAVAGVYVAIEGRLAGVLLLADEVRLEAPRALRLLRTLGAQRIVMLTGDRHDVATTIGRALGVDEILAEQSPASKLAAITAARRQGVTMMVGDGVNDAPALAAADIGVAMGARGAAAAAESAQVVLLVDRLDRLVLAVQLAQQTRRIALQSVIAGMGLSVVAMLVAACGYLPPVAGAVLQECIDVAVILNALRVLTLQKEVLRSRLPAADRERLQQEHAALLPILDRLLWLAEHSEVLTVSALREALQSLNGLLKTRLLPHETEDDARLYPRLATLIGGRDPMAAMSSTHREIHRLSRTLERIAAQLGASPADPPLAAATAQELRHALYALEAILRLHIAQEEELFHGLSS</sequence>
<evidence type="ECO:0000259" key="11">
    <source>
        <dbReference type="Pfam" id="PF00122"/>
    </source>
</evidence>
<evidence type="ECO:0000256" key="6">
    <source>
        <dbReference type="ARBA" id="ARBA00022989"/>
    </source>
</evidence>
<dbReference type="SFLD" id="SFLDG00002">
    <property type="entry name" value="C1.7:_P-type_atpase_like"/>
    <property type="match status" value="1"/>
</dbReference>
<evidence type="ECO:0000256" key="8">
    <source>
        <dbReference type="ARBA" id="ARBA00039097"/>
    </source>
</evidence>
<dbReference type="InterPro" id="IPR023298">
    <property type="entry name" value="ATPase_P-typ_TM_dom_sf"/>
</dbReference>
<keyword evidence="3 10" id="KW-0812">Transmembrane</keyword>
<dbReference type="SFLD" id="SFLDS00003">
    <property type="entry name" value="Haloacid_Dehalogenase"/>
    <property type="match status" value="1"/>
</dbReference>
<evidence type="ECO:0000256" key="9">
    <source>
        <dbReference type="ARBA" id="ARBA00047308"/>
    </source>
</evidence>
<dbReference type="InterPro" id="IPR059000">
    <property type="entry name" value="ATPase_P-type_domA"/>
</dbReference>
<dbReference type="PRINTS" id="PR00119">
    <property type="entry name" value="CATATPASE"/>
</dbReference>
<dbReference type="InterPro" id="IPR051014">
    <property type="entry name" value="Cation_Transport_ATPase_IB"/>
</dbReference>
<dbReference type="InterPro" id="IPR018303">
    <property type="entry name" value="ATPase_P-typ_P_site"/>
</dbReference>
<keyword evidence="6 10" id="KW-1133">Transmembrane helix</keyword>
<keyword evidence="5" id="KW-1278">Translocase</keyword>
<comment type="caution">
    <text evidence="13">The sequence shown here is derived from an EMBL/GenBank/DDBJ whole genome shotgun (WGS) entry which is preliminary data.</text>
</comment>
<dbReference type="NCBIfam" id="TIGR01494">
    <property type="entry name" value="ATPase_P-type"/>
    <property type="match status" value="2"/>
</dbReference>